<evidence type="ECO:0000313" key="3">
    <source>
        <dbReference type="Proteomes" id="UP001239909"/>
    </source>
</evidence>
<gene>
    <name evidence="2" type="ORF">LNKW23_47200</name>
</gene>
<dbReference type="Proteomes" id="UP001239909">
    <property type="component" value="Unassembled WGS sequence"/>
</dbReference>
<dbReference type="EMBL" id="BSYI01000070">
    <property type="protein sequence ID" value="GMG85498.1"/>
    <property type="molecule type" value="Genomic_DNA"/>
</dbReference>
<sequence length="85" mass="8755">MAAIAQLGMDPRRPVAALAGLEDPTDLLYQLRTPCSALGSLRAGTLPSVVPAPRNAEHPTEKADGVFSGMGDDKGELGLDGFAAH</sequence>
<keyword evidence="3" id="KW-1185">Reference proteome</keyword>
<name>A0ABQ6LTV4_9RHOB</name>
<feature type="region of interest" description="Disordered" evidence="1">
    <location>
        <begin position="46"/>
        <end position="71"/>
    </location>
</feature>
<evidence type="ECO:0000256" key="1">
    <source>
        <dbReference type="SAM" id="MobiDB-lite"/>
    </source>
</evidence>
<reference evidence="2 3" key="1">
    <citation type="submission" date="2023-04" db="EMBL/GenBank/DDBJ databases">
        <title>Marinoamorphus aggregata gen. nov., sp. Nov., isolate from tissue of brittle star Ophioplocus japonicus.</title>
        <authorList>
            <person name="Kawano K."/>
            <person name="Sawayama S."/>
            <person name="Nakagawa S."/>
        </authorList>
    </citation>
    <scope>NUCLEOTIDE SEQUENCE [LARGE SCALE GENOMIC DNA]</scope>
    <source>
        <strain evidence="2 3">NKW23</strain>
    </source>
</reference>
<comment type="caution">
    <text evidence="2">The sequence shown here is derived from an EMBL/GenBank/DDBJ whole genome shotgun (WGS) entry which is preliminary data.</text>
</comment>
<evidence type="ECO:0000313" key="2">
    <source>
        <dbReference type="EMBL" id="GMG85498.1"/>
    </source>
</evidence>
<proteinExistence type="predicted"/>
<accession>A0ABQ6LTV4</accession>
<feature type="compositionally biased region" description="Basic and acidic residues" evidence="1">
    <location>
        <begin position="55"/>
        <end position="64"/>
    </location>
</feature>
<protein>
    <submittedName>
        <fullName evidence="2">Uncharacterized protein</fullName>
    </submittedName>
</protein>
<organism evidence="2 3">
    <name type="scientific">Paralimibaculum aggregatum</name>
    <dbReference type="NCBI Taxonomy" id="3036245"/>
    <lineage>
        <taxon>Bacteria</taxon>
        <taxon>Pseudomonadati</taxon>
        <taxon>Pseudomonadota</taxon>
        <taxon>Alphaproteobacteria</taxon>
        <taxon>Rhodobacterales</taxon>
        <taxon>Paracoccaceae</taxon>
        <taxon>Paralimibaculum</taxon>
    </lineage>
</organism>